<evidence type="ECO:0000256" key="3">
    <source>
        <dbReference type="ARBA" id="ARBA00004496"/>
    </source>
</evidence>
<evidence type="ECO:0000256" key="10">
    <source>
        <dbReference type="ARBA" id="ARBA00023242"/>
    </source>
</evidence>
<evidence type="ECO:0000256" key="1">
    <source>
        <dbReference type="ARBA" id="ARBA00001946"/>
    </source>
</evidence>
<dbReference type="FunFam" id="3.40.50.1000:FF:000051">
    <property type="entry name" value="Phospholysine phosphohistidine inorganic pyrophosphate phosphatase"/>
    <property type="match status" value="1"/>
</dbReference>
<dbReference type="EMBL" id="OB793779">
    <property type="protein sequence ID" value="CAD7428562.1"/>
    <property type="molecule type" value="Genomic_DNA"/>
</dbReference>
<evidence type="ECO:0000313" key="15">
    <source>
        <dbReference type="EMBL" id="CAD7428562.1"/>
    </source>
</evidence>
<evidence type="ECO:0000256" key="13">
    <source>
        <dbReference type="ARBA" id="ARBA00047820"/>
    </source>
</evidence>
<comment type="subcellular location">
    <subcellularLocation>
        <location evidence="3">Cytoplasm</location>
    </subcellularLocation>
    <subcellularLocation>
        <location evidence="2">Nucleus</location>
    </subcellularLocation>
</comment>
<comment type="catalytic activity">
    <reaction evidence="13">
        <text>diphosphate + H2O = 2 phosphate + H(+)</text>
        <dbReference type="Rhea" id="RHEA:24576"/>
        <dbReference type="ChEBI" id="CHEBI:15377"/>
        <dbReference type="ChEBI" id="CHEBI:15378"/>
        <dbReference type="ChEBI" id="CHEBI:33019"/>
        <dbReference type="ChEBI" id="CHEBI:43474"/>
        <dbReference type="EC" id="3.6.1.1"/>
    </reaction>
</comment>
<dbReference type="Pfam" id="PF13344">
    <property type="entry name" value="Hydrolase_6"/>
    <property type="match status" value="1"/>
</dbReference>
<comment type="function">
    <text evidence="11">Phosphatase that hydrolyzes imidodiphosphate, 3-phosphohistidine and 6-phospholysine. Has broad substrate specificity and can also hydrolyze inorganic diphosphate, but with lower efficiency.</text>
</comment>
<protein>
    <recommendedName>
        <fullName evidence="12">Phospholysine phosphohistidine inorganic pyrophosphate phosphatase</fullName>
        <ecNumber evidence="5">3.6.1.1</ecNumber>
    </recommendedName>
</protein>
<dbReference type="PANTHER" id="PTHR19288">
    <property type="entry name" value="4-NITROPHENYLPHOSPHATASE-RELATED"/>
    <property type="match status" value="1"/>
</dbReference>
<dbReference type="GO" id="GO:0016791">
    <property type="term" value="F:phosphatase activity"/>
    <property type="evidence" value="ECO:0007669"/>
    <property type="project" value="InterPro"/>
</dbReference>
<dbReference type="AlphaFoldDB" id="A0A7R9HQ98"/>
<comment type="similarity">
    <text evidence="4">Belongs to the HAD-like hydrolase superfamily.</text>
</comment>
<accession>A0A7R9HQ98</accession>
<keyword evidence="7" id="KW-0479">Metal-binding</keyword>
<feature type="domain" description="Endonuclease/exonuclease/phosphatase" evidence="14">
    <location>
        <begin position="70"/>
        <end position="161"/>
    </location>
</feature>
<dbReference type="Pfam" id="PF14529">
    <property type="entry name" value="Exo_endo_phos_2"/>
    <property type="match status" value="1"/>
</dbReference>
<dbReference type="EC" id="3.6.1.1" evidence="5"/>
<evidence type="ECO:0000256" key="2">
    <source>
        <dbReference type="ARBA" id="ARBA00004123"/>
    </source>
</evidence>
<proteinExistence type="inferred from homology"/>
<dbReference type="Gene3D" id="3.40.50.1000">
    <property type="entry name" value="HAD superfamily/HAD-like"/>
    <property type="match status" value="2"/>
</dbReference>
<dbReference type="Pfam" id="PF13242">
    <property type="entry name" value="Hydrolase_like"/>
    <property type="match status" value="1"/>
</dbReference>
<dbReference type="InterPro" id="IPR006355">
    <property type="entry name" value="LHPP/HDHD2"/>
</dbReference>
<evidence type="ECO:0000256" key="8">
    <source>
        <dbReference type="ARBA" id="ARBA00022801"/>
    </source>
</evidence>
<evidence type="ECO:0000256" key="7">
    <source>
        <dbReference type="ARBA" id="ARBA00022723"/>
    </source>
</evidence>
<comment type="cofactor">
    <cofactor evidence="1">
        <name>Mg(2+)</name>
        <dbReference type="ChEBI" id="CHEBI:18420"/>
    </cofactor>
</comment>
<keyword evidence="10" id="KW-0539">Nucleus</keyword>
<keyword evidence="8" id="KW-0378">Hydrolase</keyword>
<dbReference type="InterPro" id="IPR036691">
    <property type="entry name" value="Endo/exonu/phosph_ase_sf"/>
</dbReference>
<dbReference type="InterPro" id="IPR006357">
    <property type="entry name" value="HAD-SF_hydro_IIA"/>
</dbReference>
<dbReference type="NCBIfam" id="TIGR01458">
    <property type="entry name" value="HAD-SF-IIA-hyp3"/>
    <property type="match status" value="1"/>
</dbReference>
<keyword evidence="6" id="KW-0963">Cytoplasm</keyword>
<gene>
    <name evidence="15" type="ORF">TMSB3V08_LOCUS5361</name>
</gene>
<evidence type="ECO:0000256" key="9">
    <source>
        <dbReference type="ARBA" id="ARBA00022842"/>
    </source>
</evidence>
<dbReference type="GO" id="GO:0004427">
    <property type="term" value="F:inorganic diphosphate phosphatase activity"/>
    <property type="evidence" value="ECO:0007669"/>
    <property type="project" value="UniProtKB-EC"/>
</dbReference>
<keyword evidence="9" id="KW-0460">Magnesium</keyword>
<dbReference type="GO" id="GO:0046872">
    <property type="term" value="F:metal ion binding"/>
    <property type="evidence" value="ECO:0007669"/>
    <property type="project" value="UniProtKB-KW"/>
</dbReference>
<dbReference type="PANTHER" id="PTHR19288:SF44">
    <property type="entry name" value="PHOSPHOLYSINE PHOSPHOHISTIDINE INORGANIC PYROPHOSPHATE PHOSPHATASE"/>
    <property type="match status" value="1"/>
</dbReference>
<dbReference type="GO" id="GO:0005634">
    <property type="term" value="C:nucleus"/>
    <property type="evidence" value="ECO:0007669"/>
    <property type="project" value="UniProtKB-SubCell"/>
</dbReference>
<dbReference type="InterPro" id="IPR005135">
    <property type="entry name" value="Endo/exonuclease/phosphatase"/>
</dbReference>
<evidence type="ECO:0000256" key="6">
    <source>
        <dbReference type="ARBA" id="ARBA00022490"/>
    </source>
</evidence>
<reference evidence="15" key="1">
    <citation type="submission" date="2020-11" db="EMBL/GenBank/DDBJ databases">
        <authorList>
            <person name="Tran Van P."/>
        </authorList>
    </citation>
    <scope>NUCLEOTIDE SEQUENCE</scope>
</reference>
<dbReference type="Gene3D" id="3.60.10.10">
    <property type="entry name" value="Endonuclease/exonuclease/phosphatase"/>
    <property type="match status" value="1"/>
</dbReference>
<dbReference type="InterPro" id="IPR023214">
    <property type="entry name" value="HAD_sf"/>
</dbReference>
<evidence type="ECO:0000256" key="12">
    <source>
        <dbReference type="ARBA" id="ARBA00039357"/>
    </source>
</evidence>
<dbReference type="SUPFAM" id="SSF56784">
    <property type="entry name" value="HAD-like"/>
    <property type="match status" value="1"/>
</dbReference>
<name>A0A7R9HQ98_9NEOP</name>
<dbReference type="InterPro" id="IPR036412">
    <property type="entry name" value="HAD-like_sf"/>
</dbReference>
<evidence type="ECO:0000259" key="14">
    <source>
        <dbReference type="Pfam" id="PF14529"/>
    </source>
</evidence>
<sequence>MMTDMDVDVAFLTETWFRADTVFQHPRTAVLELLSLEAVAVRLLGAAYSVTLVCVYGQPAVVLPLADLAVLRALDASVVLAGDFNARHVSWGCVASQAHGTVLRRFVDRTGLFIHRPHMPTYLPDHPRHHPSYLDLILTTRRPFLTPLVTHLSYSSDHNPVTSVMRFITLQTEAPPLFNYRRVDWPRLQARLNHVVAPATPIPDVGELDRQVQLFTPSLLSAAESKIPIRQPPLLGPPLPPDLIDDMRLRDRARALWQRSRLPRVREIYVALRSHCRRKLRQWQREAKTRRLAALDTKDLSLWRHLKGIRHKKDLIPELRVAGGLASSATDRSEALAVGFQASFARRPGSPERDQADPPGHFLPPVADISGVLKDGGSVIPGSLEAFHKLQNSGLPVKLVTNETQETKRSLALNLSSLGYAVNERDILPPCPAVVKLLKEQGLRPHLLVHPNVLGEFQELDQSNPNCVVIGDASDNFTYKNLDTAFKTLINMPKPRLFTLGRGRYYRDQSGLLVLDVGVFTAALEYAADVKAEVIGKPQPDFFHSAILEMGIKPEEVVMVGDDVVSDIGGAQSCGLKGVLVRTGKFRPSDEFHPNVQPDAIVDDLAGAVQLILDTRNNYSFS</sequence>
<organism evidence="15">
    <name type="scientific">Timema monikensis</name>
    <dbReference type="NCBI Taxonomy" id="170555"/>
    <lineage>
        <taxon>Eukaryota</taxon>
        <taxon>Metazoa</taxon>
        <taxon>Ecdysozoa</taxon>
        <taxon>Arthropoda</taxon>
        <taxon>Hexapoda</taxon>
        <taxon>Insecta</taxon>
        <taxon>Pterygota</taxon>
        <taxon>Neoptera</taxon>
        <taxon>Polyneoptera</taxon>
        <taxon>Phasmatodea</taxon>
        <taxon>Timematodea</taxon>
        <taxon>Timematoidea</taxon>
        <taxon>Timematidae</taxon>
        <taxon>Timema</taxon>
    </lineage>
</organism>
<dbReference type="SUPFAM" id="SSF56219">
    <property type="entry name" value="DNase I-like"/>
    <property type="match status" value="1"/>
</dbReference>
<evidence type="ECO:0000256" key="4">
    <source>
        <dbReference type="ARBA" id="ARBA00007958"/>
    </source>
</evidence>
<dbReference type="NCBIfam" id="TIGR01460">
    <property type="entry name" value="HAD-SF-IIA"/>
    <property type="match status" value="1"/>
</dbReference>
<dbReference type="GO" id="GO:0005829">
    <property type="term" value="C:cytosol"/>
    <property type="evidence" value="ECO:0007669"/>
    <property type="project" value="TreeGrafter"/>
</dbReference>
<evidence type="ECO:0000256" key="11">
    <source>
        <dbReference type="ARBA" id="ARBA00037258"/>
    </source>
</evidence>
<evidence type="ECO:0000256" key="5">
    <source>
        <dbReference type="ARBA" id="ARBA00012146"/>
    </source>
</evidence>